<dbReference type="InterPro" id="IPR015424">
    <property type="entry name" value="PyrdxlP-dep_Trfase"/>
</dbReference>
<keyword evidence="12" id="KW-1185">Reference proteome</keyword>
<dbReference type="UniPathway" id="UPA00031">
    <property type="reaction ID" value="UER00012"/>
</dbReference>
<dbReference type="PROSITE" id="PS00599">
    <property type="entry name" value="AA_TRANSFER_CLASS_2"/>
    <property type="match status" value="1"/>
</dbReference>
<comment type="cofactor">
    <cofactor evidence="1 9">
        <name>pyridoxal 5'-phosphate</name>
        <dbReference type="ChEBI" id="CHEBI:597326"/>
    </cofactor>
</comment>
<comment type="pathway">
    <text evidence="9">Amino-acid biosynthesis; L-histidine biosynthesis; L-histidine from 5-phospho-alpha-D-ribose 1-diphosphate: step 7/9.</text>
</comment>
<gene>
    <name evidence="9" type="primary">hisC</name>
    <name evidence="11" type="ordered locus">Shel_15270</name>
</gene>
<reference evidence="11 12" key="1">
    <citation type="journal article" date="2009" name="Stand. Genomic Sci.">
        <title>Complete genome sequence of Slackia heliotrinireducens type strain (RHS 1).</title>
        <authorList>
            <person name="Pukall R."/>
            <person name="Lapidus A."/>
            <person name="Nolan M."/>
            <person name="Copeland A."/>
            <person name="Glavina Del Rio T."/>
            <person name="Lucas S."/>
            <person name="Chen F."/>
            <person name="Tice H."/>
            <person name="Cheng J.F."/>
            <person name="Chertkov O."/>
            <person name="Bruce D."/>
            <person name="Goodwin L."/>
            <person name="Kuske C."/>
            <person name="Brettin T."/>
            <person name="Detter J.C."/>
            <person name="Han C."/>
            <person name="Pitluck S."/>
            <person name="Pati A."/>
            <person name="Mavrommatis K."/>
            <person name="Ivanova N."/>
            <person name="Ovchinnikova G."/>
            <person name="Chen A."/>
            <person name="Palaniappan K."/>
            <person name="Schneider S."/>
            <person name="Rohde M."/>
            <person name="Chain P."/>
            <person name="D'haeseleer P."/>
            <person name="Goker M."/>
            <person name="Bristow J."/>
            <person name="Eisen J.A."/>
            <person name="Markowitz V."/>
            <person name="Kyrpides N.C."/>
            <person name="Klenk H.P."/>
            <person name="Hugenholtz P."/>
        </authorList>
    </citation>
    <scope>NUCLEOTIDE SEQUENCE [LARGE SCALE GENOMIC DNA]</scope>
    <source>
        <strain evidence="12">ATCC 29202 / DSM 20476 / NCTC 11029 / RHS 1</strain>
    </source>
</reference>
<dbReference type="Gene3D" id="3.40.640.10">
    <property type="entry name" value="Type I PLP-dependent aspartate aminotransferase-like (Major domain)"/>
    <property type="match status" value="1"/>
</dbReference>
<keyword evidence="8 9" id="KW-0368">Histidine biosynthesis</keyword>
<dbReference type="SUPFAM" id="SSF53383">
    <property type="entry name" value="PLP-dependent transferases"/>
    <property type="match status" value="1"/>
</dbReference>
<dbReference type="InterPro" id="IPR005861">
    <property type="entry name" value="HisP_aminotrans"/>
</dbReference>
<organism evidence="11 12">
    <name type="scientific">Slackia heliotrinireducens (strain ATCC 29202 / DSM 20476 / NCTC 11029 / RHS 1)</name>
    <name type="common">Peptococcus heliotrinreducens</name>
    <dbReference type="NCBI Taxonomy" id="471855"/>
    <lineage>
        <taxon>Bacteria</taxon>
        <taxon>Bacillati</taxon>
        <taxon>Actinomycetota</taxon>
        <taxon>Coriobacteriia</taxon>
        <taxon>Eggerthellales</taxon>
        <taxon>Eggerthellaceae</taxon>
        <taxon>Slackia</taxon>
    </lineage>
</organism>
<dbReference type="GO" id="GO:0030170">
    <property type="term" value="F:pyridoxal phosphate binding"/>
    <property type="evidence" value="ECO:0007669"/>
    <property type="project" value="InterPro"/>
</dbReference>
<dbReference type="RefSeq" id="WP_012798649.1">
    <property type="nucleotide sequence ID" value="NC_013165.1"/>
</dbReference>
<evidence type="ECO:0000256" key="6">
    <source>
        <dbReference type="ARBA" id="ARBA00022679"/>
    </source>
</evidence>
<keyword evidence="6 9" id="KW-0808">Transferase</keyword>
<dbReference type="InterPro" id="IPR015421">
    <property type="entry name" value="PyrdxlP-dep_Trfase_major"/>
</dbReference>
<evidence type="ECO:0000256" key="2">
    <source>
        <dbReference type="ARBA" id="ARBA00007970"/>
    </source>
</evidence>
<evidence type="ECO:0000259" key="10">
    <source>
        <dbReference type="Pfam" id="PF00155"/>
    </source>
</evidence>
<comment type="subunit">
    <text evidence="3 9">Homodimer.</text>
</comment>
<dbReference type="HAMAP" id="MF_01023">
    <property type="entry name" value="HisC_aminotrans_2"/>
    <property type="match status" value="1"/>
</dbReference>
<evidence type="ECO:0000256" key="4">
    <source>
        <dbReference type="ARBA" id="ARBA00022576"/>
    </source>
</evidence>
<dbReference type="EMBL" id="CP001684">
    <property type="protein sequence ID" value="ACV22547.1"/>
    <property type="molecule type" value="Genomic_DNA"/>
</dbReference>
<keyword evidence="5 9" id="KW-0028">Amino-acid biosynthesis</keyword>
<dbReference type="PANTHER" id="PTHR42885:SF2">
    <property type="entry name" value="HISTIDINOL-PHOSPHATE AMINOTRANSFERASE"/>
    <property type="match status" value="1"/>
</dbReference>
<evidence type="ECO:0000313" key="11">
    <source>
        <dbReference type="EMBL" id="ACV22547.1"/>
    </source>
</evidence>
<dbReference type="STRING" id="471855.Shel_15270"/>
<keyword evidence="4 9" id="KW-0032">Aminotransferase</keyword>
<name>C7N6L2_SLAHD</name>
<feature type="modified residue" description="N6-(pyridoxal phosphate)lysine" evidence="9">
    <location>
        <position position="215"/>
    </location>
</feature>
<protein>
    <recommendedName>
        <fullName evidence="9">Histidinol-phosphate aminotransferase</fullName>
        <ecNumber evidence="9">2.6.1.9</ecNumber>
    </recommendedName>
    <alternativeName>
        <fullName evidence="9">Imidazole acetol-phosphate transaminase</fullName>
    </alternativeName>
</protein>
<dbReference type="InterPro" id="IPR001917">
    <property type="entry name" value="Aminotrans_II_pyridoxalP_BS"/>
</dbReference>
<evidence type="ECO:0000256" key="5">
    <source>
        <dbReference type="ARBA" id="ARBA00022605"/>
    </source>
</evidence>
<dbReference type="InterPro" id="IPR015422">
    <property type="entry name" value="PyrdxlP-dep_Trfase_small"/>
</dbReference>
<dbReference type="AlphaFoldDB" id="C7N6L2"/>
<dbReference type="InterPro" id="IPR004839">
    <property type="entry name" value="Aminotransferase_I/II_large"/>
</dbReference>
<sequence length="357" mass="38940">MPQRSFIRPDFEDLEPYDPKYVACDVMISANENTYGLPEGVKDQMVAAVAEQAFNRYPDPMANGLRDAVAQWHGVGRDNVIIGNGGDELLFNLLFSCGGNGGVLVSCPPEFSIYALYARMAGMRHVPVMRDLATFEVDQAGVEAVAKDARIIIITSPNNPTGNLVDPAWVERLSGMTDALILVDEAYIDFARDEDSCRRLVRDDGNVAVLGTFSKAFALAGVRCGYILAPKSAVDAMSAVRQPYSVDVCAQAIATVAVRNRESFSPILTQIASERERMLAELPAVSSDIQVWPSAANFYTARIPGAHDVWNRLRDEYSVLVRDFSSTPGLEDCLRITVGTPEENDRLVAALAELVKG</sequence>
<dbReference type="HOGENOM" id="CLU_017584_3_1_11"/>
<dbReference type="Pfam" id="PF00155">
    <property type="entry name" value="Aminotran_1_2"/>
    <property type="match status" value="1"/>
</dbReference>
<feature type="domain" description="Aminotransferase class I/classII large" evidence="10">
    <location>
        <begin position="29"/>
        <end position="351"/>
    </location>
</feature>
<dbReference type="eggNOG" id="COG0079">
    <property type="taxonomic scope" value="Bacteria"/>
</dbReference>
<dbReference type="Proteomes" id="UP000002026">
    <property type="component" value="Chromosome"/>
</dbReference>
<accession>C7N6L2</accession>
<dbReference type="NCBIfam" id="TIGR01141">
    <property type="entry name" value="hisC"/>
    <property type="match status" value="1"/>
</dbReference>
<proteinExistence type="inferred from homology"/>
<comment type="catalytic activity">
    <reaction evidence="9">
        <text>L-histidinol phosphate + 2-oxoglutarate = 3-(imidazol-4-yl)-2-oxopropyl phosphate + L-glutamate</text>
        <dbReference type="Rhea" id="RHEA:23744"/>
        <dbReference type="ChEBI" id="CHEBI:16810"/>
        <dbReference type="ChEBI" id="CHEBI:29985"/>
        <dbReference type="ChEBI" id="CHEBI:57766"/>
        <dbReference type="ChEBI" id="CHEBI:57980"/>
        <dbReference type="EC" id="2.6.1.9"/>
    </reaction>
</comment>
<dbReference type="KEGG" id="shi:Shel_15270"/>
<evidence type="ECO:0000256" key="9">
    <source>
        <dbReference type="HAMAP-Rule" id="MF_01023"/>
    </source>
</evidence>
<dbReference type="CDD" id="cd00609">
    <property type="entry name" value="AAT_like"/>
    <property type="match status" value="1"/>
</dbReference>
<dbReference type="GO" id="GO:0004400">
    <property type="term" value="F:histidinol-phosphate transaminase activity"/>
    <property type="evidence" value="ECO:0007669"/>
    <property type="project" value="UniProtKB-UniRule"/>
</dbReference>
<comment type="similarity">
    <text evidence="2 9">Belongs to the class-II pyridoxal-phosphate-dependent aminotransferase family. Histidinol-phosphate aminotransferase subfamily.</text>
</comment>
<evidence type="ECO:0000256" key="8">
    <source>
        <dbReference type="ARBA" id="ARBA00023102"/>
    </source>
</evidence>
<dbReference type="Gene3D" id="3.90.1150.10">
    <property type="entry name" value="Aspartate Aminotransferase, domain 1"/>
    <property type="match status" value="1"/>
</dbReference>
<dbReference type="PANTHER" id="PTHR42885">
    <property type="entry name" value="HISTIDINOL-PHOSPHATE AMINOTRANSFERASE-RELATED"/>
    <property type="match status" value="1"/>
</dbReference>
<evidence type="ECO:0000256" key="3">
    <source>
        <dbReference type="ARBA" id="ARBA00011738"/>
    </source>
</evidence>
<keyword evidence="7 9" id="KW-0663">Pyridoxal phosphate</keyword>
<evidence type="ECO:0000256" key="7">
    <source>
        <dbReference type="ARBA" id="ARBA00022898"/>
    </source>
</evidence>
<evidence type="ECO:0000313" key="12">
    <source>
        <dbReference type="Proteomes" id="UP000002026"/>
    </source>
</evidence>
<evidence type="ECO:0000256" key="1">
    <source>
        <dbReference type="ARBA" id="ARBA00001933"/>
    </source>
</evidence>
<dbReference type="GO" id="GO:0000105">
    <property type="term" value="P:L-histidine biosynthetic process"/>
    <property type="evidence" value="ECO:0007669"/>
    <property type="project" value="UniProtKB-UniRule"/>
</dbReference>
<dbReference type="EC" id="2.6.1.9" evidence="9"/>